<evidence type="ECO:0000313" key="3">
    <source>
        <dbReference type="EMBL" id="AXE80979.1"/>
    </source>
</evidence>
<gene>
    <name evidence="3" type="ORF">C5746_32975</name>
</gene>
<reference evidence="3 4" key="1">
    <citation type="journal article" date="2018" name="Front. Microbiol.">
        <title>Genome Sequencing of Streptomyces atratus SCSIOZH16 and Activation Production of Nocardamine via Metabolic Engineering.</title>
        <authorList>
            <person name="Li Y."/>
            <person name="Zhang C."/>
            <person name="Liu C."/>
            <person name="Ju J."/>
            <person name="Ma J."/>
        </authorList>
    </citation>
    <scope>NUCLEOTIDE SEQUENCE [LARGE SCALE GENOMIC DNA]</scope>
    <source>
        <strain evidence="3 4">SCSIO_ZH16</strain>
    </source>
</reference>
<dbReference type="KEGG" id="sata:C5746_32975"/>
<evidence type="ECO:0000256" key="1">
    <source>
        <dbReference type="SAM" id="MobiDB-lite"/>
    </source>
</evidence>
<dbReference type="AlphaFoldDB" id="A0A2Z5JL40"/>
<proteinExistence type="predicted"/>
<feature type="region of interest" description="Disordered" evidence="1">
    <location>
        <begin position="49"/>
        <end position="86"/>
    </location>
</feature>
<evidence type="ECO:0000313" key="4">
    <source>
        <dbReference type="Proteomes" id="UP000252698"/>
    </source>
</evidence>
<protein>
    <submittedName>
        <fullName evidence="3">Uncharacterized protein</fullName>
    </submittedName>
</protein>
<keyword evidence="2" id="KW-0732">Signal</keyword>
<dbReference type="Proteomes" id="UP000252698">
    <property type="component" value="Chromosome"/>
</dbReference>
<name>A0A2Z5JL40_STRAR</name>
<feature type="signal peptide" evidence="2">
    <location>
        <begin position="1"/>
        <end position="25"/>
    </location>
</feature>
<dbReference type="RefSeq" id="WP_114247393.1">
    <property type="nucleotide sequence ID" value="NZ_CP027306.1"/>
</dbReference>
<dbReference type="EMBL" id="CP027306">
    <property type="protein sequence ID" value="AXE80979.1"/>
    <property type="molecule type" value="Genomic_DNA"/>
</dbReference>
<accession>A0A2Z5JL40</accession>
<sequence>MQRKVSVALLSAAMLVSSAAGTAHGAAPAPGEPTFQDLTVDGVGSPHYHIRNTRTDPPGGARVTVPPVPGCDDEGVQHLPERQSRW</sequence>
<evidence type="ECO:0000256" key="2">
    <source>
        <dbReference type="SAM" id="SignalP"/>
    </source>
</evidence>
<dbReference type="GeneID" id="95523181"/>
<feature type="compositionally biased region" description="Basic and acidic residues" evidence="1">
    <location>
        <begin position="75"/>
        <end position="86"/>
    </location>
</feature>
<organism evidence="3 4">
    <name type="scientific">Streptomyces atratus</name>
    <dbReference type="NCBI Taxonomy" id="1893"/>
    <lineage>
        <taxon>Bacteria</taxon>
        <taxon>Bacillati</taxon>
        <taxon>Actinomycetota</taxon>
        <taxon>Actinomycetes</taxon>
        <taxon>Kitasatosporales</taxon>
        <taxon>Streptomycetaceae</taxon>
        <taxon>Streptomyces</taxon>
    </lineage>
</organism>
<feature type="chain" id="PRO_5016454646" evidence="2">
    <location>
        <begin position="26"/>
        <end position="86"/>
    </location>
</feature>